<feature type="transmembrane region" description="Helical" evidence="2">
    <location>
        <begin position="16"/>
        <end position="36"/>
    </location>
</feature>
<dbReference type="EMBL" id="LN649230">
    <property type="protein sequence ID" value="CEI60654.1"/>
    <property type="molecule type" value="Genomic_DNA"/>
</dbReference>
<feature type="transmembrane region" description="Helical" evidence="2">
    <location>
        <begin position="57"/>
        <end position="79"/>
    </location>
</feature>
<name>A0A2L2STL4_9HYPO</name>
<keyword evidence="2" id="KW-0812">Transmembrane</keyword>
<feature type="region of interest" description="Disordered" evidence="1">
    <location>
        <begin position="143"/>
        <end position="180"/>
    </location>
</feature>
<dbReference type="OrthoDB" id="5077305at2759"/>
<keyword evidence="4" id="KW-1185">Reference proteome</keyword>
<feature type="transmembrane region" description="Helical" evidence="2">
    <location>
        <begin position="85"/>
        <end position="103"/>
    </location>
</feature>
<evidence type="ECO:0000256" key="2">
    <source>
        <dbReference type="SAM" id="Phobius"/>
    </source>
</evidence>
<sequence length="180" mass="20477">MKSDYENLSAIWWTPFLKYGGITLFQIAVLCVGSEIHRDVKLSSPDLQQCFRAHSQAMVNFAVIMALAEWYASIVVVTLDGPFIIIPYVFIAQLFVTILYFLLPFEYYDMDVEEEERAQDQDGEKMPMMDEDEDLDRLESLYSSSGSVVSIPRNDKSGVSGYGTMEKFRQMPRPGNSSPV</sequence>
<dbReference type="AlphaFoldDB" id="A0A2L2STL4"/>
<proteinExistence type="predicted"/>
<keyword evidence="2" id="KW-0472">Membrane</keyword>
<organism evidence="3 4">
    <name type="scientific">Fusarium venenatum</name>
    <dbReference type="NCBI Taxonomy" id="56646"/>
    <lineage>
        <taxon>Eukaryota</taxon>
        <taxon>Fungi</taxon>
        <taxon>Dikarya</taxon>
        <taxon>Ascomycota</taxon>
        <taxon>Pezizomycotina</taxon>
        <taxon>Sordariomycetes</taxon>
        <taxon>Hypocreomycetidae</taxon>
        <taxon>Hypocreales</taxon>
        <taxon>Nectriaceae</taxon>
        <taxon>Fusarium</taxon>
    </lineage>
</organism>
<evidence type="ECO:0000313" key="4">
    <source>
        <dbReference type="Proteomes" id="UP000245910"/>
    </source>
</evidence>
<dbReference type="Proteomes" id="UP000245910">
    <property type="component" value="Chromosome II"/>
</dbReference>
<reference evidence="4" key="1">
    <citation type="submission" date="2014-10" db="EMBL/GenBank/DDBJ databases">
        <authorList>
            <person name="King R."/>
        </authorList>
    </citation>
    <scope>NUCLEOTIDE SEQUENCE [LARGE SCALE GENOMIC DNA]</scope>
    <source>
        <strain evidence="4">A3/5</strain>
    </source>
</reference>
<evidence type="ECO:0000313" key="3">
    <source>
        <dbReference type="EMBL" id="CEI60654.1"/>
    </source>
</evidence>
<keyword evidence="2" id="KW-1133">Transmembrane helix</keyword>
<evidence type="ECO:0000256" key="1">
    <source>
        <dbReference type="SAM" id="MobiDB-lite"/>
    </source>
</evidence>
<accession>A0A2L2STL4</accession>
<protein>
    <submittedName>
        <fullName evidence="3">Uncharacterized protein</fullName>
    </submittedName>
</protein>